<feature type="transmembrane region" description="Helical" evidence="1">
    <location>
        <begin position="122"/>
        <end position="140"/>
    </location>
</feature>
<dbReference type="InterPro" id="IPR032834">
    <property type="entry name" value="NatK-like_C"/>
</dbReference>
<evidence type="ECO:0000259" key="2">
    <source>
        <dbReference type="Pfam" id="PF14501"/>
    </source>
</evidence>
<keyword evidence="1" id="KW-0472">Membrane</keyword>
<feature type="transmembrane region" description="Helical" evidence="1">
    <location>
        <begin position="52"/>
        <end position="74"/>
    </location>
</feature>
<reference evidence="3 4" key="1">
    <citation type="submission" date="2020-07" db="EMBL/GenBank/DDBJ databases">
        <title>MOT database genomes.</title>
        <authorList>
            <person name="Joseph S."/>
            <person name="Aduse-Opoku J."/>
            <person name="Hashim A."/>
            <person name="Wade W."/>
            <person name="Curtis M."/>
        </authorList>
    </citation>
    <scope>NUCLEOTIDE SEQUENCE [LARGE SCALE GENOMIC DNA]</scope>
    <source>
        <strain evidence="3 4">STR</strain>
    </source>
</reference>
<dbReference type="InterPro" id="IPR036890">
    <property type="entry name" value="HATPase_C_sf"/>
</dbReference>
<protein>
    <submittedName>
        <fullName evidence="3">GHKL domain-containing protein</fullName>
    </submittedName>
</protein>
<dbReference type="SUPFAM" id="SSF55874">
    <property type="entry name" value="ATPase domain of HSP90 chaperone/DNA topoisomerase II/histidine kinase"/>
    <property type="match status" value="1"/>
</dbReference>
<dbReference type="Gene3D" id="3.30.565.10">
    <property type="entry name" value="Histidine kinase-like ATPase, C-terminal domain"/>
    <property type="match status" value="1"/>
</dbReference>
<dbReference type="RefSeq" id="WP_179924790.1">
    <property type="nucleotide sequence ID" value="NZ_JACBXX010000064.1"/>
</dbReference>
<feature type="transmembrane region" description="Helical" evidence="1">
    <location>
        <begin position="188"/>
        <end position="207"/>
    </location>
</feature>
<feature type="transmembrane region" description="Helical" evidence="1">
    <location>
        <begin position="161"/>
        <end position="182"/>
    </location>
</feature>
<dbReference type="Pfam" id="PF14501">
    <property type="entry name" value="HATPase_c_5"/>
    <property type="match status" value="1"/>
</dbReference>
<evidence type="ECO:0000256" key="1">
    <source>
        <dbReference type="SAM" id="Phobius"/>
    </source>
</evidence>
<sequence length="427" mass="48770">MVWTSLFHLYTSSFNLLSLHFFFHRDSQRIRLQGWQVSLISLFLLLEMLGSSLFPLVISGVLNLILSFSTTYLMGRIYGYSKTSSLFWACIFQEASIFIESSLAFLLFQVWGLPPIQTLPSVFLYTSLLIGLGFLLVFSLRKFVLVKLPDIELRRMTRLKILLIPIISSLAIFLDLLGRLYPQLQTRFQSSYLLFLLLIGITSVLLYQDLLSEIKKQEEANIGRIRAEHQVGILEEQYQRQESIRALHHDWKNQLLVLHALLAEQQYQEAIDQLEGHMDWLDHAGRQYSTDPVLNFLLQQKADEASQHGASLEISISLQPYRALDPQITAVILGNLLDNALHALETLSPQQDKWIRCDIRVEQNRLSIHTSNPYNPAKPAKSGQGLGIPNIEAVVQSYHGLYQGRGDGQLYQSHILLPITNTNPAVW</sequence>
<feature type="domain" description="Sensor histidine kinase NatK-like C-terminal" evidence="2">
    <location>
        <begin position="330"/>
        <end position="417"/>
    </location>
</feature>
<dbReference type="EMBL" id="JACBXX010000064">
    <property type="protein sequence ID" value="NYS95962.1"/>
    <property type="molecule type" value="Genomic_DNA"/>
</dbReference>
<dbReference type="AlphaFoldDB" id="A0A7Z0M4Z7"/>
<proteinExistence type="predicted"/>
<organism evidence="3 4">
    <name type="scientific">Streptococcus danieliae</name>
    <dbReference type="NCBI Taxonomy" id="747656"/>
    <lineage>
        <taxon>Bacteria</taxon>
        <taxon>Bacillati</taxon>
        <taxon>Bacillota</taxon>
        <taxon>Bacilli</taxon>
        <taxon>Lactobacillales</taxon>
        <taxon>Streptococcaceae</taxon>
        <taxon>Streptococcus</taxon>
    </lineage>
</organism>
<keyword evidence="1" id="KW-1133">Transmembrane helix</keyword>
<keyword evidence="1" id="KW-0812">Transmembrane</keyword>
<evidence type="ECO:0000313" key="4">
    <source>
        <dbReference type="Proteomes" id="UP000589521"/>
    </source>
</evidence>
<feature type="transmembrane region" description="Helical" evidence="1">
    <location>
        <begin position="86"/>
        <end position="110"/>
    </location>
</feature>
<evidence type="ECO:0000313" key="3">
    <source>
        <dbReference type="EMBL" id="NYS95962.1"/>
    </source>
</evidence>
<comment type="caution">
    <text evidence="3">The sequence shown here is derived from an EMBL/GenBank/DDBJ whole genome shotgun (WGS) entry which is preliminary data.</text>
</comment>
<gene>
    <name evidence="3" type="ORF">HZY94_01895</name>
</gene>
<name>A0A7Z0M4Z7_9STRE</name>
<dbReference type="Proteomes" id="UP000589521">
    <property type="component" value="Unassembled WGS sequence"/>
</dbReference>
<accession>A0A7Z0M4Z7</accession>